<feature type="domain" description="Autophagy protein ATG17-like" evidence="4">
    <location>
        <begin position="155"/>
        <end position="524"/>
    </location>
</feature>
<evidence type="ECO:0000259" key="4">
    <source>
        <dbReference type="Pfam" id="PF04108"/>
    </source>
</evidence>
<dbReference type="STRING" id="1157962.A0A250XEX0"/>
<dbReference type="OrthoDB" id="447953at2759"/>
<dbReference type="GO" id="GO:0019901">
    <property type="term" value="F:protein kinase binding"/>
    <property type="evidence" value="ECO:0007669"/>
    <property type="project" value="TreeGrafter"/>
</dbReference>
<dbReference type="Proteomes" id="UP000232323">
    <property type="component" value="Unassembled WGS sequence"/>
</dbReference>
<dbReference type="GO" id="GO:1990316">
    <property type="term" value="C:Atg1/ULK1 kinase complex"/>
    <property type="evidence" value="ECO:0007669"/>
    <property type="project" value="TreeGrafter"/>
</dbReference>
<dbReference type="GO" id="GO:0060090">
    <property type="term" value="F:molecular adaptor activity"/>
    <property type="evidence" value="ECO:0007669"/>
    <property type="project" value="TreeGrafter"/>
</dbReference>
<accession>A0A250XEX0</accession>
<dbReference type="InterPro" id="IPR029071">
    <property type="entry name" value="Ubiquitin-like_domsf"/>
</dbReference>
<feature type="region of interest" description="Disordered" evidence="3">
    <location>
        <begin position="1013"/>
        <end position="1032"/>
    </location>
</feature>
<organism evidence="5 6">
    <name type="scientific">Chlamydomonas eustigma</name>
    <dbReference type="NCBI Taxonomy" id="1157962"/>
    <lineage>
        <taxon>Eukaryota</taxon>
        <taxon>Viridiplantae</taxon>
        <taxon>Chlorophyta</taxon>
        <taxon>core chlorophytes</taxon>
        <taxon>Chlorophyceae</taxon>
        <taxon>CS clade</taxon>
        <taxon>Chlamydomonadales</taxon>
        <taxon>Chlamydomonadaceae</taxon>
        <taxon>Chlamydomonas</taxon>
    </lineage>
</organism>
<dbReference type="GO" id="GO:0000045">
    <property type="term" value="P:autophagosome assembly"/>
    <property type="evidence" value="ECO:0007669"/>
    <property type="project" value="InterPro"/>
</dbReference>
<dbReference type="EMBL" id="BEGY01000065">
    <property type="protein sequence ID" value="GAX81462.1"/>
    <property type="molecule type" value="Genomic_DNA"/>
</dbReference>
<keyword evidence="2" id="KW-0175">Coiled coil</keyword>
<dbReference type="AlphaFoldDB" id="A0A250XEX0"/>
<feature type="coiled-coil region" evidence="2">
    <location>
        <begin position="800"/>
        <end position="827"/>
    </location>
</feature>
<dbReference type="GO" id="GO:0034045">
    <property type="term" value="C:phagophore assembly site membrane"/>
    <property type="evidence" value="ECO:0007669"/>
    <property type="project" value="TreeGrafter"/>
</dbReference>
<dbReference type="GO" id="GO:0000422">
    <property type="term" value="P:autophagy of mitochondrion"/>
    <property type="evidence" value="ECO:0007669"/>
    <property type="project" value="TreeGrafter"/>
</dbReference>
<evidence type="ECO:0000313" key="6">
    <source>
        <dbReference type="Proteomes" id="UP000232323"/>
    </source>
</evidence>
<dbReference type="Gene3D" id="3.10.20.90">
    <property type="entry name" value="Phosphatidylinositol 3-kinase Catalytic Subunit, Chain A, domain 1"/>
    <property type="match status" value="1"/>
</dbReference>
<dbReference type="Pfam" id="PF04108">
    <property type="entry name" value="ATG17_like"/>
    <property type="match status" value="1"/>
</dbReference>
<protein>
    <recommendedName>
        <fullName evidence="4">Autophagy protein ATG17-like domain-containing protein</fullName>
    </recommendedName>
</protein>
<dbReference type="GO" id="GO:0034727">
    <property type="term" value="P:piecemeal microautophagy of the nucleus"/>
    <property type="evidence" value="ECO:0007669"/>
    <property type="project" value="TreeGrafter"/>
</dbReference>
<proteinExistence type="predicted"/>
<sequence>MLCTSVNPSSLLVLVASTGKQILLDVHSGVRVEAVQHALLMFTGTLVHDQIIMFNGSRLESSRTLGSYGLPVVDQSSVEDHPAILYCRSLLKHGSPIPEQELLPCIKASIPTPPPTLGQLGHPLNHSSSSHVRALPHFELQFQHHVAVTRSFWEAGQLRVGRCRQLLSEMEVQARAADSARSNVEIHLANLNSGYQSFLERYLAQHSLHEDILNRLESDLSVLSRIQLHPSLQASGWKTLEDISPVSRLREWGNQCRCSHDHFSSKASELDALVQGLRRDVEGLLVQLPSVDLEAIGSELLKSEAAVDEMSLVVQTMTKDWRTVKELVEKAVRQLATAADDTFLSTTSLNAGFYGSTGGGNVVSSGATSSSSRNSSGGADDAALAVESISDVHCRELLPRSQALDEETALRCEDCVKAKIAMTSDVIFQLQQISSQQSRIRDVKTKLVAFKEVLDRQDLAFAELKMATRIPVAYRFLLAEGMRRNSWEELYRQQAVRLDEHMSKLRKKEEGRRAAFLHQIEKFLPRKVMELGGLLHDPPTCTFHFASPPAPADGDGNVHHNSPSLLNVSLADLTQLPALPTVLLQVTTGSNKFLFLSPSTLMTANNGGSVAHVMMSEADMSSEMAYRPTKVSVDEMEVARLKSELANHIATSCLLQLNNENQMNFIHQQQQQGTSVAPASLSVQKTLNYRHDLGSDREEAGGLQQVEHDIANKTCVHIDAHTMMMASSAAMTSAATAGSLNKCEAESSSSAAAISVAHYAGGRRGQQLSVQISNDNSAVISCEDLVKAMQRALSLKDEFVLTLQKKLAQLQQENEEHASQKLVAQTQLEVLEAALQQDLKCAGHKACNSLLQQKATPLTPLLRCTTTDTSSSPSSTVITHFHYVPSSQQPQNQASSSAACSSAIINASPVAAAGPRQPTKMNNDVFYYHHHPDVHSSLLTADDMAASHRMMNGSAGSSGVQVGSSSASYHYNASGGGPLFLGPIALAAISTNRPSSAGPPTTTANEITISAAPAALSKPPPSTWTPDLCDYS</sequence>
<dbReference type="InterPro" id="IPR045326">
    <property type="entry name" value="ATG17-like_dom"/>
</dbReference>
<dbReference type="PANTHER" id="PTHR13222:SF1">
    <property type="entry name" value="RB1-INDUCIBLE COILED-COIL PROTEIN 1"/>
    <property type="match status" value="1"/>
</dbReference>
<dbReference type="InterPro" id="IPR040040">
    <property type="entry name" value="ATG11"/>
</dbReference>
<evidence type="ECO:0000256" key="3">
    <source>
        <dbReference type="SAM" id="MobiDB-lite"/>
    </source>
</evidence>
<dbReference type="SUPFAM" id="SSF54236">
    <property type="entry name" value="Ubiquitin-like"/>
    <property type="match status" value="1"/>
</dbReference>
<dbReference type="GO" id="GO:0034517">
    <property type="term" value="P:ribophagy"/>
    <property type="evidence" value="ECO:0007669"/>
    <property type="project" value="TreeGrafter"/>
</dbReference>
<dbReference type="PANTHER" id="PTHR13222">
    <property type="entry name" value="RB1-INDUCIBLE COILED-COIL"/>
    <property type="match status" value="1"/>
</dbReference>
<evidence type="ECO:0000256" key="2">
    <source>
        <dbReference type="SAM" id="Coils"/>
    </source>
</evidence>
<gene>
    <name evidence="5" type="ORF">CEUSTIGMA_g8891.t1</name>
</gene>
<evidence type="ECO:0000313" key="5">
    <source>
        <dbReference type="EMBL" id="GAX81462.1"/>
    </source>
</evidence>
<reference evidence="5 6" key="1">
    <citation type="submission" date="2017-08" db="EMBL/GenBank/DDBJ databases">
        <title>Acidophilic green algal genome provides insights into adaptation to an acidic environment.</title>
        <authorList>
            <person name="Hirooka S."/>
            <person name="Hirose Y."/>
            <person name="Kanesaki Y."/>
            <person name="Higuchi S."/>
            <person name="Fujiwara T."/>
            <person name="Onuma R."/>
            <person name="Era A."/>
            <person name="Ohbayashi R."/>
            <person name="Uzuka A."/>
            <person name="Nozaki H."/>
            <person name="Yoshikawa H."/>
            <person name="Miyagishima S.Y."/>
        </authorList>
    </citation>
    <scope>NUCLEOTIDE SEQUENCE [LARGE SCALE GENOMIC DNA]</scope>
    <source>
        <strain evidence="5 6">NIES-2499</strain>
    </source>
</reference>
<comment type="caution">
    <text evidence="5">The sequence shown here is derived from an EMBL/GenBank/DDBJ whole genome shotgun (WGS) entry which is preliminary data.</text>
</comment>
<evidence type="ECO:0000256" key="1">
    <source>
        <dbReference type="ARBA" id="ARBA00023006"/>
    </source>
</evidence>
<keyword evidence="6" id="KW-1185">Reference proteome</keyword>
<name>A0A250XEX0_9CHLO</name>
<dbReference type="GO" id="GO:0061709">
    <property type="term" value="P:reticulophagy"/>
    <property type="evidence" value="ECO:0007669"/>
    <property type="project" value="TreeGrafter"/>
</dbReference>
<keyword evidence="1" id="KW-0072">Autophagy</keyword>